<reference evidence="2 3" key="2">
    <citation type="journal article" date="2013" name="Environ. Sci. Technol.">
        <title>The 4-tert-butylphenol-utilizing bacterium Sphingobium fuliginis OMI can degrade bisphenols via phenolic ring hydroxylation and meta-cleavage pathway.</title>
        <authorList>
            <person name="Ogata Y."/>
            <person name="Goda S."/>
            <person name="Toyama T."/>
            <person name="Sei K."/>
            <person name="Ike M."/>
        </authorList>
    </citation>
    <scope>NUCLEOTIDE SEQUENCE [LARGE SCALE GENOMIC DNA]</scope>
    <source>
        <strain evidence="2 3">OMI</strain>
    </source>
</reference>
<proteinExistence type="predicted"/>
<dbReference type="Proteomes" id="UP000221538">
    <property type="component" value="Unassembled WGS sequence"/>
</dbReference>
<keyword evidence="1" id="KW-0812">Transmembrane</keyword>
<keyword evidence="1" id="KW-0472">Membrane</keyword>
<evidence type="ECO:0000313" key="3">
    <source>
        <dbReference type="Proteomes" id="UP000221538"/>
    </source>
</evidence>
<feature type="transmembrane region" description="Helical" evidence="1">
    <location>
        <begin position="29"/>
        <end position="51"/>
    </location>
</feature>
<evidence type="ECO:0000256" key="1">
    <source>
        <dbReference type="SAM" id="Phobius"/>
    </source>
</evidence>
<sequence length="205" mass="22400">MYMAGFIPPTPPTMSLTDLVALYSQNATAIRVVAIAMLFLLSGLMLLYSALGDQLWEIEGGSARTCSRIQVTLGGISLVPVYGTAACWALAAYRSERAPEITQMLSDLGWYLFVFPVAPALFQMWAIGFAVLSDKSARPKFPRWYGFLCFWVGILLMTGLFVPFFKVGPFAWNGLLAFWVAAITLGIWINITGALVLGVAKQGRA</sequence>
<feature type="transmembrane region" description="Helical" evidence="1">
    <location>
        <begin position="71"/>
        <end position="91"/>
    </location>
</feature>
<dbReference type="AlphaFoldDB" id="A0A292ZH10"/>
<feature type="transmembrane region" description="Helical" evidence="1">
    <location>
        <begin position="177"/>
        <end position="200"/>
    </location>
</feature>
<protein>
    <recommendedName>
        <fullName evidence="4">DUF4328 domain-containing protein</fullName>
    </recommendedName>
</protein>
<gene>
    <name evidence="2" type="ORF">SFOMI_2756</name>
</gene>
<evidence type="ECO:0008006" key="4">
    <source>
        <dbReference type="Google" id="ProtNLM"/>
    </source>
</evidence>
<organism evidence="2 3">
    <name type="scientific">Sphingobium fuliginis (strain ATCC 27551)</name>
    <dbReference type="NCBI Taxonomy" id="336203"/>
    <lineage>
        <taxon>Bacteria</taxon>
        <taxon>Pseudomonadati</taxon>
        <taxon>Pseudomonadota</taxon>
        <taxon>Alphaproteobacteria</taxon>
        <taxon>Sphingomonadales</taxon>
        <taxon>Sphingomonadaceae</taxon>
        <taxon>Sphingobium</taxon>
    </lineage>
</organism>
<accession>A0A292ZH10</accession>
<keyword evidence="1" id="KW-1133">Transmembrane helix</keyword>
<name>A0A292ZH10_SPHSA</name>
<feature type="transmembrane region" description="Helical" evidence="1">
    <location>
        <begin position="111"/>
        <end position="132"/>
    </location>
</feature>
<feature type="transmembrane region" description="Helical" evidence="1">
    <location>
        <begin position="144"/>
        <end position="165"/>
    </location>
</feature>
<evidence type="ECO:0000313" key="2">
    <source>
        <dbReference type="EMBL" id="GAY22201.1"/>
    </source>
</evidence>
<reference evidence="2 3" key="1">
    <citation type="journal article" date="2013" name="Biodegradation">
        <title>Occurrence of 4-tert-butylphenol (4-t-BP) biodegradation in an aquatic sample caused by the presence of Spirodela polyrrhiza and isolation of a 4-t-BP-utilizing bacterium.</title>
        <authorList>
            <person name="Ogata Y."/>
            <person name="Toyama T."/>
            <person name="Yu N."/>
            <person name="Wang X."/>
            <person name="Sei K."/>
            <person name="Ike M."/>
        </authorList>
    </citation>
    <scope>NUCLEOTIDE SEQUENCE [LARGE SCALE GENOMIC DNA]</scope>
    <source>
        <strain evidence="2 3">OMI</strain>
    </source>
</reference>
<dbReference type="EMBL" id="BEWI01000032">
    <property type="protein sequence ID" value="GAY22201.1"/>
    <property type="molecule type" value="Genomic_DNA"/>
</dbReference>
<comment type="caution">
    <text evidence="2">The sequence shown here is derived from an EMBL/GenBank/DDBJ whole genome shotgun (WGS) entry which is preliminary data.</text>
</comment>